<feature type="domain" description="4Fe-4S ferredoxin-type" evidence="5">
    <location>
        <begin position="233"/>
        <end position="253"/>
    </location>
</feature>
<dbReference type="InterPro" id="IPR008254">
    <property type="entry name" value="Flavodoxin/NO_synth"/>
</dbReference>
<proteinExistence type="predicted"/>
<feature type="domain" description="4Fe-4S ferredoxin-type" evidence="5">
    <location>
        <begin position="196"/>
        <end position="226"/>
    </location>
</feature>
<name>A0A1I2WQR6_9FIRM</name>
<dbReference type="EMBL" id="FOOX01000014">
    <property type="protein sequence ID" value="SFH03673.1"/>
    <property type="molecule type" value="Genomic_DNA"/>
</dbReference>
<organism evidence="6 7">
    <name type="scientific">Desulfotruncus arcticus DSM 17038</name>
    <dbReference type="NCBI Taxonomy" id="1121424"/>
    <lineage>
        <taxon>Bacteria</taxon>
        <taxon>Bacillati</taxon>
        <taxon>Bacillota</taxon>
        <taxon>Clostridia</taxon>
        <taxon>Eubacteriales</taxon>
        <taxon>Desulfallaceae</taxon>
        <taxon>Desulfotruncus</taxon>
    </lineage>
</organism>
<dbReference type="InterPro" id="IPR029039">
    <property type="entry name" value="Flavoprotein-like_sf"/>
</dbReference>
<dbReference type="Gene3D" id="3.40.50.360">
    <property type="match status" value="1"/>
</dbReference>
<dbReference type="PROSITE" id="PS51379">
    <property type="entry name" value="4FE4S_FER_2"/>
    <property type="match status" value="2"/>
</dbReference>
<dbReference type="InterPro" id="IPR047964">
    <property type="entry name" value="EFR1-like"/>
</dbReference>
<dbReference type="GO" id="GO:0016651">
    <property type="term" value="F:oxidoreductase activity, acting on NAD(P)H"/>
    <property type="evidence" value="ECO:0007669"/>
    <property type="project" value="UniProtKB-ARBA"/>
</dbReference>
<keyword evidence="1" id="KW-0479">Metal-binding</keyword>
<keyword evidence="7" id="KW-1185">Reference proteome</keyword>
<evidence type="ECO:0000256" key="1">
    <source>
        <dbReference type="ARBA" id="ARBA00022723"/>
    </source>
</evidence>
<dbReference type="NCBIfam" id="NF038196">
    <property type="entry name" value="ferrodoxin_EFR1"/>
    <property type="match status" value="1"/>
</dbReference>
<dbReference type="PROSITE" id="PS00198">
    <property type="entry name" value="4FE4S_FER_1"/>
    <property type="match status" value="1"/>
</dbReference>
<keyword evidence="2" id="KW-0408">Iron</keyword>
<dbReference type="SUPFAM" id="SSF54862">
    <property type="entry name" value="4Fe-4S ferredoxins"/>
    <property type="match status" value="1"/>
</dbReference>
<evidence type="ECO:0000313" key="6">
    <source>
        <dbReference type="EMBL" id="SFH03673.1"/>
    </source>
</evidence>
<protein>
    <submittedName>
        <fullName evidence="6">4Fe-4S dicluster domain-containing protein</fullName>
    </submittedName>
</protein>
<dbReference type="Gene3D" id="3.30.70.20">
    <property type="match status" value="1"/>
</dbReference>
<dbReference type="GO" id="GO:0046872">
    <property type="term" value="F:metal ion binding"/>
    <property type="evidence" value="ECO:0007669"/>
    <property type="project" value="UniProtKB-KW"/>
</dbReference>
<dbReference type="GO" id="GO:0010181">
    <property type="term" value="F:FMN binding"/>
    <property type="evidence" value="ECO:0007669"/>
    <property type="project" value="InterPro"/>
</dbReference>
<evidence type="ECO:0000256" key="2">
    <source>
        <dbReference type="ARBA" id="ARBA00023004"/>
    </source>
</evidence>
<dbReference type="Proteomes" id="UP000199337">
    <property type="component" value="Unassembled WGS sequence"/>
</dbReference>
<evidence type="ECO:0000259" key="5">
    <source>
        <dbReference type="PROSITE" id="PS51379"/>
    </source>
</evidence>
<evidence type="ECO:0000259" key="4">
    <source>
        <dbReference type="PROSITE" id="PS50902"/>
    </source>
</evidence>
<dbReference type="GO" id="GO:0051536">
    <property type="term" value="F:iron-sulfur cluster binding"/>
    <property type="evidence" value="ECO:0007669"/>
    <property type="project" value="UniProtKB-KW"/>
</dbReference>
<dbReference type="AlphaFoldDB" id="A0A1I2WQR6"/>
<dbReference type="PANTHER" id="PTHR43122:SF1">
    <property type="entry name" value="IRON-SULFUR-BINDING PROTEIN"/>
    <property type="match status" value="1"/>
</dbReference>
<feature type="domain" description="Flavodoxin-like" evidence="4">
    <location>
        <begin position="9"/>
        <end position="159"/>
    </location>
</feature>
<evidence type="ECO:0000256" key="3">
    <source>
        <dbReference type="ARBA" id="ARBA00023014"/>
    </source>
</evidence>
<dbReference type="InterPro" id="IPR017900">
    <property type="entry name" value="4Fe4S_Fe_S_CS"/>
</dbReference>
<keyword evidence="3" id="KW-0411">Iron-sulfur</keyword>
<dbReference type="Pfam" id="PF13187">
    <property type="entry name" value="Fer4_9"/>
    <property type="match status" value="1"/>
</dbReference>
<reference evidence="7" key="1">
    <citation type="submission" date="2016-10" db="EMBL/GenBank/DDBJ databases">
        <authorList>
            <person name="Varghese N."/>
            <person name="Submissions S."/>
        </authorList>
    </citation>
    <scope>NUCLEOTIDE SEQUENCE [LARGE SCALE GENOMIC DNA]</scope>
    <source>
        <strain evidence="7">DSM 17038</strain>
    </source>
</reference>
<dbReference type="InterPro" id="IPR017896">
    <property type="entry name" value="4Fe4S_Fe-S-bd"/>
</dbReference>
<dbReference type="SUPFAM" id="SSF52218">
    <property type="entry name" value="Flavoproteins"/>
    <property type="match status" value="1"/>
</dbReference>
<dbReference type="PANTHER" id="PTHR43122">
    <property type="entry name" value="FERREDOXIN SUBUNIT OF PYRUVATE:FLAVODOXIN OXIDOREDUCTASE-RELATED"/>
    <property type="match status" value="1"/>
</dbReference>
<evidence type="ECO:0000313" key="7">
    <source>
        <dbReference type="Proteomes" id="UP000199337"/>
    </source>
</evidence>
<dbReference type="PROSITE" id="PS50902">
    <property type="entry name" value="FLAVODOXIN_LIKE"/>
    <property type="match status" value="1"/>
</dbReference>
<dbReference type="STRING" id="341036.SAMN05660649_03599"/>
<sequence length="276" mass="30688">MVVVMNKTINTMYFSPTGTTEKIVSGLAEKISEKIDREIAIKNIDFTLPGVRNETVSFAGEDVVIIGVPVYAGRVPNVLLKYLNSITGNGALAIPVVVYGNRNYDDALIELKDILELNGFTVIAGGAFIGEHSFSKILAQNRPDEKDMAIVSDFANQIYTKITTQDNMQTVAVKGNRPYRKYYMPKNEQGIAVDIRKVSPKTNDNCIDCKLCVNVCPMGSIDDEDVSKLNGICIKCGACVKKCPTQAKYYDDQDYLRHKHELEVGFADRREPELFI</sequence>
<accession>A0A1I2WQR6</accession>
<gene>
    <name evidence="6" type="ORF">SAMN05660649_03599</name>
</gene>